<name>A0A9P6VQL4_9HELO</name>
<feature type="region of interest" description="Disordered" evidence="1">
    <location>
        <begin position="410"/>
        <end position="519"/>
    </location>
</feature>
<feature type="compositionally biased region" description="Polar residues" evidence="1">
    <location>
        <begin position="410"/>
        <end position="429"/>
    </location>
</feature>
<organism evidence="4 5">
    <name type="scientific">Hyphodiscus hymeniophilus</name>
    <dbReference type="NCBI Taxonomy" id="353542"/>
    <lineage>
        <taxon>Eukaryota</taxon>
        <taxon>Fungi</taxon>
        <taxon>Dikarya</taxon>
        <taxon>Ascomycota</taxon>
        <taxon>Pezizomycotina</taxon>
        <taxon>Leotiomycetes</taxon>
        <taxon>Helotiales</taxon>
        <taxon>Hyphodiscaceae</taxon>
        <taxon>Hyphodiscus</taxon>
    </lineage>
</organism>
<gene>
    <name evidence="4" type="ORF">D0Z07_1291</name>
</gene>
<evidence type="ECO:0000256" key="3">
    <source>
        <dbReference type="SAM" id="SignalP"/>
    </source>
</evidence>
<comment type="caution">
    <text evidence="4">The sequence shown here is derived from an EMBL/GenBank/DDBJ whole genome shotgun (WGS) entry which is preliminary data.</text>
</comment>
<feature type="signal peptide" evidence="3">
    <location>
        <begin position="1"/>
        <end position="19"/>
    </location>
</feature>
<feature type="compositionally biased region" description="Low complexity" evidence="1">
    <location>
        <begin position="275"/>
        <end position="287"/>
    </location>
</feature>
<feature type="region of interest" description="Disordered" evidence="1">
    <location>
        <begin position="310"/>
        <end position="329"/>
    </location>
</feature>
<feature type="compositionally biased region" description="Polar residues" evidence="1">
    <location>
        <begin position="454"/>
        <end position="464"/>
    </location>
</feature>
<evidence type="ECO:0000256" key="2">
    <source>
        <dbReference type="SAM" id="Phobius"/>
    </source>
</evidence>
<evidence type="ECO:0000256" key="1">
    <source>
        <dbReference type="SAM" id="MobiDB-lite"/>
    </source>
</evidence>
<dbReference type="EMBL" id="VNKQ01000003">
    <property type="protein sequence ID" value="KAG0651865.1"/>
    <property type="molecule type" value="Genomic_DNA"/>
</dbReference>
<evidence type="ECO:0000313" key="5">
    <source>
        <dbReference type="Proteomes" id="UP000785200"/>
    </source>
</evidence>
<keyword evidence="2" id="KW-1133">Transmembrane helix</keyword>
<dbReference type="OrthoDB" id="3541192at2759"/>
<dbReference type="Proteomes" id="UP000785200">
    <property type="component" value="Unassembled WGS sequence"/>
</dbReference>
<reference evidence="4" key="1">
    <citation type="submission" date="2019-07" db="EMBL/GenBank/DDBJ databases">
        <title>Hyphodiscus hymeniophilus genome sequencing and assembly.</title>
        <authorList>
            <person name="Kramer G."/>
            <person name="Nodwell J."/>
        </authorList>
    </citation>
    <scope>NUCLEOTIDE SEQUENCE</scope>
    <source>
        <strain evidence="4">ATCC 34498</strain>
    </source>
</reference>
<keyword evidence="2" id="KW-0472">Membrane</keyword>
<feature type="region of interest" description="Disordered" evidence="1">
    <location>
        <begin position="338"/>
        <end position="371"/>
    </location>
</feature>
<dbReference type="AlphaFoldDB" id="A0A9P6VQL4"/>
<feature type="compositionally biased region" description="Low complexity" evidence="1">
    <location>
        <begin position="465"/>
        <end position="479"/>
    </location>
</feature>
<feature type="transmembrane region" description="Helical" evidence="2">
    <location>
        <begin position="240"/>
        <end position="265"/>
    </location>
</feature>
<protein>
    <submittedName>
        <fullName evidence="4">Uncharacterized protein</fullName>
    </submittedName>
</protein>
<feature type="region of interest" description="Disordered" evidence="1">
    <location>
        <begin position="274"/>
        <end position="294"/>
    </location>
</feature>
<feature type="chain" id="PRO_5040191107" evidence="3">
    <location>
        <begin position="20"/>
        <end position="519"/>
    </location>
</feature>
<keyword evidence="3" id="KW-0732">Signal</keyword>
<feature type="compositionally biased region" description="Low complexity" evidence="1">
    <location>
        <begin position="354"/>
        <end position="370"/>
    </location>
</feature>
<sequence>MGSLLQYSALSAFISSVAGFAIGEIPTQTIGYGAPFMHEPTEAPSMELVKRSLERRDVTNTCTEWTIPGGFGQPLCSNSETCLFTSDVFGNLWEGCGETSISYDWITECWDYPQTGVPPVSQIYCDAAAPSCGFLAFQFDDLDTYYNFGCSTVSYSLYVDLLSTTDASSSQTLTLAAGGTSSLTETAAPTEVTSTPTSVPAVIATGFGEGTATTSAVPTRPDSTTVPVIGSHKTKKKAPIGAIVGGVIGGLAVIALVAFLAWFVLRRRRQDGAATQTQQPQVQQQQPDSANANAFHNNNRISEIAGTMKPMPEHMGAFAPEQQSPANGNEKLMGQQVNEYPTSSPQSPPPVYAQPGLQGQQQQHQSTVSQYPPSNYTELENHNLQPGNSRISVPPVSPVGTYNSNGTDLAGSNTGTYQPSVSPPSTQAYQPPPNVQEMQQPAMPPPAQYQTYQSPSNIQEMSGNGTYQQQPVTQQGYQPPANIQEMSGNAASVRPVRQNDGFDMSGAPMSESFGHHELP</sequence>
<evidence type="ECO:0000313" key="4">
    <source>
        <dbReference type="EMBL" id="KAG0651865.1"/>
    </source>
</evidence>
<proteinExistence type="predicted"/>
<keyword evidence="5" id="KW-1185">Reference proteome</keyword>
<keyword evidence="2" id="KW-0812">Transmembrane</keyword>
<accession>A0A9P6VQL4</accession>